<dbReference type="Proteomes" id="UP000176501">
    <property type="component" value="Unassembled WGS sequence"/>
</dbReference>
<comment type="caution">
    <text evidence="2">The sequence shown here is derived from an EMBL/GenBank/DDBJ whole genome shotgun (WGS) entry which is preliminary data.</text>
</comment>
<evidence type="ECO:0000313" key="3">
    <source>
        <dbReference type="Proteomes" id="UP000176501"/>
    </source>
</evidence>
<proteinExistence type="predicted"/>
<evidence type="ECO:0008006" key="4">
    <source>
        <dbReference type="Google" id="ProtNLM"/>
    </source>
</evidence>
<dbReference type="Pfam" id="PF13196">
    <property type="entry name" value="DUF4012"/>
    <property type="match status" value="1"/>
</dbReference>
<dbReference type="InterPro" id="IPR025101">
    <property type="entry name" value="DUF4012"/>
</dbReference>
<reference evidence="2 3" key="1">
    <citation type="journal article" date="2016" name="Nat. Commun.">
        <title>Thousands of microbial genomes shed light on interconnected biogeochemical processes in an aquifer system.</title>
        <authorList>
            <person name="Anantharaman K."/>
            <person name="Brown C.T."/>
            <person name="Hug L.A."/>
            <person name="Sharon I."/>
            <person name="Castelle C.J."/>
            <person name="Probst A.J."/>
            <person name="Thomas B.C."/>
            <person name="Singh A."/>
            <person name="Wilkins M.J."/>
            <person name="Karaoz U."/>
            <person name="Brodie E.L."/>
            <person name="Williams K.H."/>
            <person name="Hubbard S.S."/>
            <person name="Banfield J.F."/>
        </authorList>
    </citation>
    <scope>NUCLEOTIDE SEQUENCE [LARGE SCALE GENOMIC DNA]</scope>
</reference>
<keyword evidence="1" id="KW-0472">Membrane</keyword>
<dbReference type="EMBL" id="MGFE01000030">
    <property type="protein sequence ID" value="OGL97727.1"/>
    <property type="molecule type" value="Genomic_DNA"/>
</dbReference>
<name>A0A1F7W6B4_9BACT</name>
<protein>
    <recommendedName>
        <fullName evidence="4">DUF4012 domain-containing protein</fullName>
    </recommendedName>
</protein>
<keyword evidence="1" id="KW-0812">Transmembrane</keyword>
<organism evidence="2 3">
    <name type="scientific">Candidatus Uhrbacteria bacterium RIFOXYB2_FULL_57_15</name>
    <dbReference type="NCBI Taxonomy" id="1802422"/>
    <lineage>
        <taxon>Bacteria</taxon>
        <taxon>Candidatus Uhriibacteriota</taxon>
    </lineage>
</organism>
<dbReference type="AlphaFoldDB" id="A0A1F7W6B4"/>
<evidence type="ECO:0000313" key="2">
    <source>
        <dbReference type="EMBL" id="OGL97727.1"/>
    </source>
</evidence>
<feature type="transmembrane region" description="Helical" evidence="1">
    <location>
        <begin position="28"/>
        <end position="49"/>
    </location>
</feature>
<keyword evidence="1" id="KW-1133">Transmembrane helix</keyword>
<sequence>MPHSINFLHRAEPDAQHRKFQRSRRIRLGALVLCGLVAAWALFVLFAAGQVVASALDGRDALYRARDAATALDFVGAGEELAEADNRFAAAERGFILLRTARFLPFVSDQIAAADTMLSSGREMINALETVVDIGAELVRLTGFSEDEIRQMRDGLAPSATFDDLSSETKRAILERLSSSASDLSYLAARIAIVRSELNAIKSDNLIGPITAALAPFDARLDEAQQAVYTLSVAAELLPEFAGLGQERTHLLLFLNNTELRPGGGFIGTFGILKTKDGDIVKLETRDSYAFDSRVDPVISGPIPSPLARYNAATAWYFRDANWSPDFSESAQSAIRLYGLETKVLSPEARVDLGISEETFDGVIGLTPTFLSSVMGITGPITIGGQTFTADNVTDKIEYQVEVGYEGQGIPEAQRKEVIADLVNAIKSYVFSLPLSEWSRLIDVVDSGISEKQLVLMSVDTSTQDMIGRVGWGGTVVPGNGDAQMLVDASMASLKTDPKVSRAIRYEIFQNTSGQYVGRTTVRYTHTGSFDWKTTRYRTYARLYVPEGSELIRVEGSMLDDKLHNPTGAAAFVDVTNELGMTSFGTFISIEPGESRTLIFEFALADSVVEDIQNGSYDLRYLKQIGTQNHELTLDLDFDKNVTDASIPEDSGEWGDDTYRLNTKLDQDLEFTVEL</sequence>
<accession>A0A1F7W6B4</accession>
<gene>
    <name evidence="2" type="ORF">A2304_00485</name>
</gene>
<evidence type="ECO:0000256" key="1">
    <source>
        <dbReference type="SAM" id="Phobius"/>
    </source>
</evidence>